<organism evidence="1 2">
    <name type="scientific">Planktothrix tepida PCC 9214</name>
    <dbReference type="NCBI Taxonomy" id="671072"/>
    <lineage>
        <taxon>Bacteria</taxon>
        <taxon>Bacillati</taxon>
        <taxon>Cyanobacteriota</taxon>
        <taxon>Cyanophyceae</taxon>
        <taxon>Oscillatoriophycideae</taxon>
        <taxon>Oscillatoriales</taxon>
        <taxon>Microcoleaceae</taxon>
        <taxon>Planktothrix</taxon>
    </lineage>
</organism>
<sequence>MKFSQKLWVLFSLSLGFKKIMSKLTETLSNNVQNHLDNITIRFSTQQLDQDLLNQLGIYLCTKASEKLIETALALACGYYMDIDKAIISQIKYKPAQKLEGIISKRSQSETEKELQKVDVPRWIVLIVGSTEIYSTNHQNFVTVEDAINVIFKNVTKTLNNKIQESSGNLTHVTIRFYAERLDQDLLNQLRSYLCTESSVKLIETAFAMTSGHYINIEPSIIDHFDKTSISQLLNIVSQSSQSQTENNLQQTDIPQWMVKILYSKIYPENALGPLATVEDAINTVFRLCINLLKKPLGNNDGKTTKKAS</sequence>
<dbReference type="Proteomes" id="UP000184315">
    <property type="component" value="Unassembled WGS sequence"/>
</dbReference>
<keyword evidence="2" id="KW-1185">Reference proteome</keyword>
<protein>
    <submittedName>
        <fullName evidence="1">Uncharacterized protein</fullName>
    </submittedName>
</protein>
<dbReference type="STRING" id="671072.PL9214480015"/>
<dbReference type="AlphaFoldDB" id="A0A1J1LIS9"/>
<accession>A0A1J1LIS9</accession>
<dbReference type="EMBL" id="CZDF01000153">
    <property type="protein sequence ID" value="CUR32407.1"/>
    <property type="molecule type" value="Genomic_DNA"/>
</dbReference>
<proteinExistence type="predicted"/>
<reference evidence="2" key="1">
    <citation type="submission" date="2015-10" db="EMBL/GenBank/DDBJ databases">
        <authorList>
            <person name="Regsiter A."/>
            <person name="william w."/>
        </authorList>
    </citation>
    <scope>NUCLEOTIDE SEQUENCE [LARGE SCALE GENOMIC DNA]</scope>
</reference>
<name>A0A1J1LIS9_9CYAN</name>
<gene>
    <name evidence="1" type="ORF">PL9214480015</name>
</gene>
<evidence type="ECO:0000313" key="2">
    <source>
        <dbReference type="Proteomes" id="UP000184315"/>
    </source>
</evidence>
<evidence type="ECO:0000313" key="1">
    <source>
        <dbReference type="EMBL" id="CUR32407.1"/>
    </source>
</evidence>